<dbReference type="PIRSF" id="PIRSF000193">
    <property type="entry name" value="Pyrrol-5-carb_rd"/>
    <property type="match status" value="1"/>
</dbReference>
<evidence type="ECO:0000256" key="1">
    <source>
        <dbReference type="ARBA" id="ARBA00005525"/>
    </source>
</evidence>
<dbReference type="STRING" id="89059.LAC1533_0787"/>
<comment type="catalytic activity">
    <reaction evidence="6 9">
        <text>L-proline + NADP(+) = (S)-1-pyrroline-5-carboxylate + NADPH + 2 H(+)</text>
        <dbReference type="Rhea" id="RHEA:14109"/>
        <dbReference type="ChEBI" id="CHEBI:15378"/>
        <dbReference type="ChEBI" id="CHEBI:17388"/>
        <dbReference type="ChEBI" id="CHEBI:57783"/>
        <dbReference type="ChEBI" id="CHEBI:58349"/>
        <dbReference type="ChEBI" id="CHEBI:60039"/>
        <dbReference type="EC" id="1.5.1.2"/>
    </reaction>
</comment>
<keyword evidence="4 6" id="KW-0560">Oxidoreductase</keyword>
<dbReference type="EC" id="1.5.1.2" evidence="6 7"/>
<dbReference type="AlphaFoldDB" id="A0A0R2KBJ3"/>
<reference evidence="12 13" key="1">
    <citation type="journal article" date="2015" name="Genome Announc.">
        <title>Expanding the biotechnology potential of lactobacilli through comparative genomics of 213 strains and associated genera.</title>
        <authorList>
            <person name="Sun Z."/>
            <person name="Harris H.M."/>
            <person name="McCann A."/>
            <person name="Guo C."/>
            <person name="Argimon S."/>
            <person name="Zhang W."/>
            <person name="Yang X."/>
            <person name="Jeffery I.B."/>
            <person name="Cooney J.C."/>
            <person name="Kagawa T.F."/>
            <person name="Liu W."/>
            <person name="Song Y."/>
            <person name="Salvetti E."/>
            <person name="Wrobel A."/>
            <person name="Rasinkangas P."/>
            <person name="Parkhill J."/>
            <person name="Rea M.C."/>
            <person name="O'Sullivan O."/>
            <person name="Ritari J."/>
            <person name="Douillard F.P."/>
            <person name="Paul Ross R."/>
            <person name="Yang R."/>
            <person name="Briner A.E."/>
            <person name="Felis G.E."/>
            <person name="de Vos W.M."/>
            <person name="Barrangou R."/>
            <person name="Klaenhammer T.R."/>
            <person name="Caufield P.W."/>
            <person name="Cui Y."/>
            <person name="Zhang H."/>
            <person name="O'Toole P.W."/>
        </authorList>
    </citation>
    <scope>NUCLEOTIDE SEQUENCE [LARGE SCALE GENOMIC DNA]</scope>
    <source>
        <strain evidence="12 13">DSM 15353</strain>
    </source>
</reference>
<evidence type="ECO:0000256" key="9">
    <source>
        <dbReference type="RuleBase" id="RU003903"/>
    </source>
</evidence>
<evidence type="ECO:0000256" key="4">
    <source>
        <dbReference type="ARBA" id="ARBA00023002"/>
    </source>
</evidence>
<evidence type="ECO:0000256" key="2">
    <source>
        <dbReference type="ARBA" id="ARBA00022650"/>
    </source>
</evidence>
<dbReference type="PROSITE" id="PS00521">
    <property type="entry name" value="P5CR"/>
    <property type="match status" value="1"/>
</dbReference>
<comment type="function">
    <text evidence="5 6">Catalyzes the reduction of 1-pyrroline-5-carboxylate (PCA) to L-proline.</text>
</comment>
<comment type="subcellular location">
    <subcellularLocation>
        <location evidence="6">Cytoplasm</location>
    </subcellularLocation>
</comment>
<dbReference type="Proteomes" id="UP000051491">
    <property type="component" value="Unassembled WGS sequence"/>
</dbReference>
<dbReference type="UniPathway" id="UPA00098">
    <property type="reaction ID" value="UER00361"/>
</dbReference>
<evidence type="ECO:0000259" key="10">
    <source>
        <dbReference type="Pfam" id="PF03807"/>
    </source>
</evidence>
<dbReference type="InterPro" id="IPR000304">
    <property type="entry name" value="Pyrroline-COOH_reductase"/>
</dbReference>
<evidence type="ECO:0000313" key="12">
    <source>
        <dbReference type="EMBL" id="KRN83847.1"/>
    </source>
</evidence>
<keyword evidence="3 6" id="KW-0521">NADP</keyword>
<dbReference type="InterPro" id="IPR008927">
    <property type="entry name" value="6-PGluconate_DH-like_C_sf"/>
</dbReference>
<evidence type="ECO:0000256" key="3">
    <source>
        <dbReference type="ARBA" id="ARBA00022857"/>
    </source>
</evidence>
<sequence>MKIGFIGVGSMAKAIIEGILAAENVPASDILIHSAHPANYEQYAQKWGLTACANNNEVAQQADLLFLAVKPLMAGEVLSDIKKTIITAHPVVVSMLSGVSLAELEQFIGTKNVEILRIMLNVNVAINQGITALVGNGSLSSAHLQQAQSLLSDLGQTISLDEQDFSTFVALAGSSPAFVYYYIDSMANAGVKYGLTKNAAVKIAAQAVMGSAANVLQSEKAPRNLMDDVCSPGGTTIAGLLAMEEAGFTRAVIEGIDATIAKDKE</sequence>
<dbReference type="InterPro" id="IPR036291">
    <property type="entry name" value="NAD(P)-bd_dom_sf"/>
</dbReference>
<comment type="pathway">
    <text evidence="6 9">Amino-acid biosynthesis; L-proline biosynthesis; L-proline from L-glutamate 5-semialdehyde: step 1/1.</text>
</comment>
<name>A0A0R2KBJ3_9LACO</name>
<evidence type="ECO:0000256" key="5">
    <source>
        <dbReference type="ARBA" id="ARBA00058118"/>
    </source>
</evidence>
<dbReference type="Pfam" id="PF03807">
    <property type="entry name" value="F420_oxidored"/>
    <property type="match status" value="1"/>
</dbReference>
<dbReference type="OrthoDB" id="9805754at2"/>
<dbReference type="NCBIfam" id="TIGR00112">
    <property type="entry name" value="proC"/>
    <property type="match status" value="1"/>
</dbReference>
<dbReference type="RefSeq" id="WP_010497833.1">
    <property type="nucleotide sequence ID" value="NZ_JQBK01000035.1"/>
</dbReference>
<dbReference type="SUPFAM" id="SSF48179">
    <property type="entry name" value="6-phosphogluconate dehydrogenase C-terminal domain-like"/>
    <property type="match status" value="1"/>
</dbReference>
<keyword evidence="2 6" id="KW-0641">Proline biosynthesis</keyword>
<dbReference type="HAMAP" id="MF_01925">
    <property type="entry name" value="P5C_reductase"/>
    <property type="match status" value="1"/>
</dbReference>
<evidence type="ECO:0000313" key="13">
    <source>
        <dbReference type="Proteomes" id="UP000051491"/>
    </source>
</evidence>
<dbReference type="GO" id="GO:0005737">
    <property type="term" value="C:cytoplasm"/>
    <property type="evidence" value="ECO:0007669"/>
    <property type="project" value="UniProtKB-SubCell"/>
</dbReference>
<feature type="domain" description="Pyrroline-5-carboxylate reductase dimerisation" evidence="11">
    <location>
        <begin position="162"/>
        <end position="265"/>
    </location>
</feature>
<dbReference type="EMBL" id="JQBK01000035">
    <property type="protein sequence ID" value="KRN83847.1"/>
    <property type="molecule type" value="Genomic_DNA"/>
</dbReference>
<dbReference type="PANTHER" id="PTHR11645">
    <property type="entry name" value="PYRROLINE-5-CARBOXYLATE REDUCTASE"/>
    <property type="match status" value="1"/>
</dbReference>
<comment type="catalytic activity">
    <reaction evidence="6">
        <text>L-proline + NAD(+) = (S)-1-pyrroline-5-carboxylate + NADH + 2 H(+)</text>
        <dbReference type="Rhea" id="RHEA:14105"/>
        <dbReference type="ChEBI" id="CHEBI:15378"/>
        <dbReference type="ChEBI" id="CHEBI:17388"/>
        <dbReference type="ChEBI" id="CHEBI:57540"/>
        <dbReference type="ChEBI" id="CHEBI:57945"/>
        <dbReference type="ChEBI" id="CHEBI:60039"/>
        <dbReference type="EC" id="1.5.1.2"/>
    </reaction>
</comment>
<feature type="binding site" evidence="8">
    <location>
        <begin position="68"/>
        <end position="71"/>
    </location>
    <ligand>
        <name>NADP(+)</name>
        <dbReference type="ChEBI" id="CHEBI:58349"/>
    </ligand>
</feature>
<evidence type="ECO:0000256" key="6">
    <source>
        <dbReference type="HAMAP-Rule" id="MF_01925"/>
    </source>
</evidence>
<organism evidence="12 13">
    <name type="scientific">Ligilactobacillus acidipiscis</name>
    <dbReference type="NCBI Taxonomy" id="89059"/>
    <lineage>
        <taxon>Bacteria</taxon>
        <taxon>Bacillati</taxon>
        <taxon>Bacillota</taxon>
        <taxon>Bacilli</taxon>
        <taxon>Lactobacillales</taxon>
        <taxon>Lactobacillaceae</taxon>
        <taxon>Ligilactobacillus</taxon>
    </lineage>
</organism>
<feature type="binding site" evidence="8">
    <location>
        <begin position="6"/>
        <end position="11"/>
    </location>
    <ligand>
        <name>NADP(+)</name>
        <dbReference type="ChEBI" id="CHEBI:58349"/>
    </ligand>
</feature>
<evidence type="ECO:0000256" key="8">
    <source>
        <dbReference type="PIRSR" id="PIRSR000193-1"/>
    </source>
</evidence>
<dbReference type="Gene3D" id="1.10.3730.10">
    <property type="entry name" value="ProC C-terminal domain-like"/>
    <property type="match status" value="1"/>
</dbReference>
<keyword evidence="6" id="KW-0963">Cytoplasm</keyword>
<evidence type="ECO:0000259" key="11">
    <source>
        <dbReference type="Pfam" id="PF14748"/>
    </source>
</evidence>
<dbReference type="SUPFAM" id="SSF51735">
    <property type="entry name" value="NAD(P)-binding Rossmann-fold domains"/>
    <property type="match status" value="1"/>
</dbReference>
<dbReference type="InterPro" id="IPR053790">
    <property type="entry name" value="P5CR-like_CS"/>
</dbReference>
<dbReference type="GO" id="GO:0004735">
    <property type="term" value="F:pyrroline-5-carboxylate reductase activity"/>
    <property type="evidence" value="ECO:0007669"/>
    <property type="project" value="UniProtKB-UniRule"/>
</dbReference>
<comment type="caution">
    <text evidence="12">The sequence shown here is derived from an EMBL/GenBank/DDBJ whole genome shotgun (WGS) entry which is preliminary data.</text>
</comment>
<feature type="binding site" evidence="8">
    <location>
        <position position="34"/>
    </location>
    <ligand>
        <name>NADP(+)</name>
        <dbReference type="ChEBI" id="CHEBI:58349"/>
    </ligand>
</feature>
<dbReference type="PANTHER" id="PTHR11645:SF0">
    <property type="entry name" value="PYRROLINE-5-CARBOXYLATE REDUCTASE 3"/>
    <property type="match status" value="1"/>
</dbReference>
<feature type="domain" description="Pyrroline-5-carboxylate reductase catalytic N-terminal" evidence="10">
    <location>
        <begin position="2"/>
        <end position="97"/>
    </location>
</feature>
<dbReference type="Pfam" id="PF14748">
    <property type="entry name" value="P5CR_dimer"/>
    <property type="match status" value="1"/>
</dbReference>
<protein>
    <recommendedName>
        <fullName evidence="6 7">Pyrroline-5-carboxylate reductase</fullName>
        <shortName evidence="6">P5C reductase</shortName>
        <shortName evidence="6">P5CR</shortName>
        <ecNumber evidence="6 7">1.5.1.2</ecNumber>
    </recommendedName>
    <alternativeName>
        <fullName evidence="6">PCA reductase</fullName>
    </alternativeName>
</protein>
<dbReference type="GO" id="GO:0055129">
    <property type="term" value="P:L-proline biosynthetic process"/>
    <property type="evidence" value="ECO:0007669"/>
    <property type="project" value="UniProtKB-UniRule"/>
</dbReference>
<dbReference type="PATRIC" id="fig|89059.3.peg.1409"/>
<dbReference type="Gene3D" id="3.40.50.720">
    <property type="entry name" value="NAD(P)-binding Rossmann-like Domain"/>
    <property type="match status" value="1"/>
</dbReference>
<keyword evidence="6 9" id="KW-0028">Amino-acid biosynthesis</keyword>
<dbReference type="InterPro" id="IPR029036">
    <property type="entry name" value="P5CR_dimer"/>
</dbReference>
<accession>A0A0R2KBJ3</accession>
<gene>
    <name evidence="6" type="primary">proC</name>
    <name evidence="12" type="ORF">IV43_GL001311</name>
</gene>
<feature type="binding site" evidence="8">
    <location>
        <position position="55"/>
    </location>
    <ligand>
        <name>NADPH</name>
        <dbReference type="ChEBI" id="CHEBI:57783"/>
    </ligand>
</feature>
<dbReference type="FunFam" id="1.10.3730.10:FF:000001">
    <property type="entry name" value="Pyrroline-5-carboxylate reductase"/>
    <property type="match status" value="1"/>
</dbReference>
<proteinExistence type="inferred from homology"/>
<comment type="similarity">
    <text evidence="1 6 9">Belongs to the pyrroline-5-carboxylate reductase family.</text>
</comment>
<evidence type="ECO:0000256" key="7">
    <source>
        <dbReference type="NCBIfam" id="TIGR00112"/>
    </source>
</evidence>
<dbReference type="InterPro" id="IPR028939">
    <property type="entry name" value="P5C_Rdtase_cat_N"/>
</dbReference>